<organism evidence="2 3">
    <name type="scientific">Lithohypha guttulata</name>
    <dbReference type="NCBI Taxonomy" id="1690604"/>
    <lineage>
        <taxon>Eukaryota</taxon>
        <taxon>Fungi</taxon>
        <taxon>Dikarya</taxon>
        <taxon>Ascomycota</taxon>
        <taxon>Pezizomycotina</taxon>
        <taxon>Eurotiomycetes</taxon>
        <taxon>Chaetothyriomycetidae</taxon>
        <taxon>Chaetothyriales</taxon>
        <taxon>Trichomeriaceae</taxon>
        <taxon>Lithohypha</taxon>
    </lineage>
</organism>
<dbReference type="Pfam" id="PF11937">
    <property type="entry name" value="DUF3455"/>
    <property type="match status" value="1"/>
</dbReference>
<dbReference type="Proteomes" id="UP001345013">
    <property type="component" value="Unassembled WGS sequence"/>
</dbReference>
<feature type="chain" id="PRO_5047444150" description="Malate dehydrogenase" evidence="1">
    <location>
        <begin position="17"/>
        <end position="272"/>
    </location>
</feature>
<gene>
    <name evidence="2" type="ORF">LTR24_006849</name>
</gene>
<evidence type="ECO:0008006" key="4">
    <source>
        <dbReference type="Google" id="ProtNLM"/>
    </source>
</evidence>
<dbReference type="PANTHER" id="PTHR35567:SF1">
    <property type="entry name" value="CONSERVED FUNGAL PROTEIN (AFU_ORTHOLOGUE AFUA_1G14230)"/>
    <property type="match status" value="1"/>
</dbReference>
<name>A0ABR0K4T7_9EURO</name>
<keyword evidence="3" id="KW-1185">Reference proteome</keyword>
<reference evidence="2 3" key="1">
    <citation type="submission" date="2023-08" db="EMBL/GenBank/DDBJ databases">
        <title>Black Yeasts Isolated from many extreme environments.</title>
        <authorList>
            <person name="Coleine C."/>
            <person name="Stajich J.E."/>
            <person name="Selbmann L."/>
        </authorList>
    </citation>
    <scope>NUCLEOTIDE SEQUENCE [LARGE SCALE GENOMIC DNA]</scope>
    <source>
        <strain evidence="2 3">CCFEE 5885</strain>
    </source>
</reference>
<proteinExistence type="predicted"/>
<protein>
    <recommendedName>
        <fullName evidence="4">Malate dehydrogenase</fullName>
    </recommendedName>
</protein>
<dbReference type="InterPro" id="IPR021851">
    <property type="entry name" value="DUF3455"/>
</dbReference>
<dbReference type="PANTHER" id="PTHR35567">
    <property type="entry name" value="MALATE DEHYDROGENASE (AFU_ORTHOLOGUE AFUA_2G13800)"/>
    <property type="match status" value="1"/>
</dbReference>
<comment type="caution">
    <text evidence="2">The sequence shown here is derived from an EMBL/GenBank/DDBJ whole genome shotgun (WGS) entry which is preliminary data.</text>
</comment>
<evidence type="ECO:0000313" key="3">
    <source>
        <dbReference type="Proteomes" id="UP001345013"/>
    </source>
</evidence>
<feature type="signal peptide" evidence="1">
    <location>
        <begin position="1"/>
        <end position="16"/>
    </location>
</feature>
<evidence type="ECO:0000313" key="2">
    <source>
        <dbReference type="EMBL" id="KAK5087321.1"/>
    </source>
</evidence>
<keyword evidence="1" id="KW-0732">Signal</keyword>
<evidence type="ECO:0000256" key="1">
    <source>
        <dbReference type="SAM" id="SignalP"/>
    </source>
</evidence>
<sequence>MKSVLALGSLFSSALAAPLVSWSPALGEFYAAVDRHIQLARQEGTVANPPTCDLSQAVQPVAPTPLPAPDPSWSLAEVVIGRGVQNYTCSSASKDVVPKPIGAIASLYNVSCIAANYPDILNMLPGLALQYALPADPTANLEPANIELVGHHYFTSNGTPTFDLTQVNSVSTASIGNTDIADIDSSLGIAKVKLTSNSTAPADAPKGENGVGDGAVTWLLLDSTYGTEGDVKGVYRLTTAGGKAPATCESSPAVFSVQYAATYWFYSSSSSS</sequence>
<accession>A0ABR0K4T7</accession>
<dbReference type="EMBL" id="JAVRRG010000093">
    <property type="protein sequence ID" value="KAK5087321.1"/>
    <property type="molecule type" value="Genomic_DNA"/>
</dbReference>